<dbReference type="PANTHER" id="PTHR40763:SF4">
    <property type="entry name" value="DUF1707 DOMAIN-CONTAINING PROTEIN"/>
    <property type="match status" value="1"/>
</dbReference>
<protein>
    <submittedName>
        <fullName evidence="3">DUF1707 domain-containing protein</fullName>
    </submittedName>
</protein>
<dbReference type="PANTHER" id="PTHR40763">
    <property type="entry name" value="MEMBRANE PROTEIN-RELATED"/>
    <property type="match status" value="1"/>
</dbReference>
<gene>
    <name evidence="3" type="ORF">EFW17_07075</name>
</gene>
<feature type="region of interest" description="Disordered" evidence="1">
    <location>
        <begin position="64"/>
        <end position="88"/>
    </location>
</feature>
<keyword evidence="4" id="KW-1185">Reference proteome</keyword>
<reference evidence="3 4" key="1">
    <citation type="submission" date="2018-11" db="EMBL/GenBank/DDBJ databases">
        <title>The genome draft of YIM 96095.</title>
        <authorList>
            <person name="Tang S.-K."/>
            <person name="Chunyu W.-X."/>
            <person name="Feng Y.-Z."/>
        </authorList>
    </citation>
    <scope>NUCLEOTIDE SEQUENCE [LARGE SCALE GENOMIC DNA]</scope>
    <source>
        <strain evidence="3 4">YIM 96095</strain>
    </source>
</reference>
<feature type="domain" description="DUF1707" evidence="2">
    <location>
        <begin position="18"/>
        <end position="70"/>
    </location>
</feature>
<dbReference type="Pfam" id="PF08044">
    <property type="entry name" value="DUF1707"/>
    <property type="match status" value="1"/>
</dbReference>
<sequence length="205" mass="22003">MESDVSDAQDRPATAPAVRVADSDREAVAELLRAAVTEGRLDLAELDERLSAAYAAKTRADLEPLTADLPAPDPAGPAPDAPPLELRTKSGTLKREGYWLVPERISTECTSGTIKLDFTEAECPYREVAIDAYAKSGSVVLVVPHGWWVNLDNATATSGTIANKLKGPPDPGAPVLRVSGQVTSGDIKARHPRRGFWAWLLRRPA</sequence>
<proteinExistence type="predicted"/>
<accession>A0A3N0ED15</accession>
<evidence type="ECO:0000256" key="1">
    <source>
        <dbReference type="SAM" id="MobiDB-lite"/>
    </source>
</evidence>
<evidence type="ECO:0000259" key="2">
    <source>
        <dbReference type="Pfam" id="PF08044"/>
    </source>
</evidence>
<dbReference type="EMBL" id="RJMB01000005">
    <property type="protein sequence ID" value="RNL85723.1"/>
    <property type="molecule type" value="Genomic_DNA"/>
</dbReference>
<feature type="compositionally biased region" description="Pro residues" evidence="1">
    <location>
        <begin position="71"/>
        <end position="82"/>
    </location>
</feature>
<feature type="region of interest" description="Disordered" evidence="1">
    <location>
        <begin position="1"/>
        <end position="21"/>
    </location>
</feature>
<comment type="caution">
    <text evidence="3">The sequence shown here is derived from an EMBL/GenBank/DDBJ whole genome shotgun (WGS) entry which is preliminary data.</text>
</comment>
<name>A0A3N0ED15_9ACTN</name>
<dbReference type="InterPro" id="IPR012551">
    <property type="entry name" value="DUF1707_SHOCT-like"/>
</dbReference>
<evidence type="ECO:0000313" key="4">
    <source>
        <dbReference type="Proteomes" id="UP000269198"/>
    </source>
</evidence>
<dbReference type="AlphaFoldDB" id="A0A3N0ED15"/>
<organism evidence="3 4">
    <name type="scientific">Halostreptopolyspora alba</name>
    <dbReference type="NCBI Taxonomy" id="2487137"/>
    <lineage>
        <taxon>Bacteria</taxon>
        <taxon>Bacillati</taxon>
        <taxon>Actinomycetota</taxon>
        <taxon>Actinomycetes</taxon>
        <taxon>Streptosporangiales</taxon>
        <taxon>Nocardiopsidaceae</taxon>
        <taxon>Halostreptopolyspora</taxon>
    </lineage>
</organism>
<dbReference type="Proteomes" id="UP000269198">
    <property type="component" value="Unassembled WGS sequence"/>
</dbReference>
<dbReference type="OrthoDB" id="4772576at2"/>
<evidence type="ECO:0000313" key="3">
    <source>
        <dbReference type="EMBL" id="RNL85723.1"/>
    </source>
</evidence>